<dbReference type="EMBL" id="ADTV01000004">
    <property type="protein sequence ID" value="EFG85650.1"/>
    <property type="molecule type" value="Genomic_DNA"/>
</dbReference>
<dbReference type="Proteomes" id="UP000006468">
    <property type="component" value="Chromosome"/>
</dbReference>
<evidence type="ECO:0000313" key="1">
    <source>
        <dbReference type="EMBL" id="EFG85650.1"/>
    </source>
</evidence>
<evidence type="ECO:0000313" key="2">
    <source>
        <dbReference type="Proteomes" id="UP000006468"/>
    </source>
</evidence>
<sequence length="38" mass="4116">MAAFDSLPECDFHIPAKARPETGGLFPTAHVRHMIGPP</sequence>
<protein>
    <submittedName>
        <fullName evidence="1">Uncharacterized protein</fullName>
    </submittedName>
</protein>
<dbReference type="AlphaFoldDB" id="D5QBG4"/>
<proteinExistence type="predicted"/>
<reference evidence="1 2" key="1">
    <citation type="journal article" date="2010" name="J. Bacteriol.">
        <title>Genome sequence of a cellulose-producing bacterium, Gluconacetobacter hansenii ATCC 23769.</title>
        <authorList>
            <person name="Iyer P.R."/>
            <person name="Geib S.M."/>
            <person name="Catchmark J."/>
            <person name="Kao T.H."/>
            <person name="Tien M."/>
        </authorList>
    </citation>
    <scope>NUCLEOTIDE SEQUENCE [LARGE SCALE GENOMIC DNA]</scope>
    <source>
        <strain evidence="1 2">ATCC 23769</strain>
    </source>
</reference>
<organism evidence="1 2">
    <name type="scientific">Novacetimonas hansenii ATCC 23769</name>
    <dbReference type="NCBI Taxonomy" id="714995"/>
    <lineage>
        <taxon>Bacteria</taxon>
        <taxon>Pseudomonadati</taxon>
        <taxon>Pseudomonadota</taxon>
        <taxon>Alphaproteobacteria</taxon>
        <taxon>Acetobacterales</taxon>
        <taxon>Acetobacteraceae</taxon>
        <taxon>Novacetimonas</taxon>
    </lineage>
</organism>
<gene>
    <name evidence="1" type="ORF">GXY_02286</name>
</gene>
<accession>D5QBG4</accession>
<comment type="caution">
    <text evidence="1">The sequence shown here is derived from an EMBL/GenBank/DDBJ whole genome shotgun (WGS) entry which is preliminary data.</text>
</comment>
<name>D5QBG4_NOVHA</name>
<dbReference type="HOGENOM" id="CLU_3329044_0_0_5"/>